<dbReference type="InterPro" id="IPR027417">
    <property type="entry name" value="P-loop_NTPase"/>
</dbReference>
<proteinExistence type="predicted"/>
<dbReference type="EMBL" id="CP017902">
    <property type="protein sequence ID" value="ARP18364.1"/>
    <property type="molecule type" value="Genomic_DNA"/>
</dbReference>
<gene>
    <name evidence="1" type="ORF">K05K4_15280</name>
</gene>
<dbReference type="Gene3D" id="3.40.50.300">
    <property type="entry name" value="P-loop containing nucleotide triphosphate hydrolases"/>
    <property type="match status" value="1"/>
</dbReference>
<dbReference type="AlphaFoldDB" id="A0A1W6TRJ6"/>
<name>A0A1W6TRJ6_VIBAL</name>
<organism evidence="1">
    <name type="scientific">Vibrio alginolyticus</name>
    <dbReference type="NCBI Taxonomy" id="663"/>
    <lineage>
        <taxon>Bacteria</taxon>
        <taxon>Pseudomonadati</taxon>
        <taxon>Pseudomonadota</taxon>
        <taxon>Gammaproteobacteria</taxon>
        <taxon>Vibrionales</taxon>
        <taxon>Vibrionaceae</taxon>
        <taxon>Vibrio</taxon>
    </lineage>
</organism>
<dbReference type="SUPFAM" id="SSF52540">
    <property type="entry name" value="P-loop containing nucleoside triphosphate hydrolases"/>
    <property type="match status" value="1"/>
</dbReference>
<dbReference type="Pfam" id="PF13671">
    <property type="entry name" value="AAA_33"/>
    <property type="match status" value="1"/>
</dbReference>
<dbReference type="PANTHER" id="PTHR13308">
    <property type="entry name" value="NEDD4-BINDING PROTEIN 2-LIKE 1"/>
    <property type="match status" value="1"/>
</dbReference>
<accession>A0A1W6TRJ6</accession>
<evidence type="ECO:0008006" key="2">
    <source>
        <dbReference type="Google" id="ProtNLM"/>
    </source>
</evidence>
<sequence>MLGIFYFYFSFPIISLQFRLISTSLNCIMSLAKLILIRGLPGSGKTTLAKQLAIEFGAKHFEADMYFENDEGDYHFEPVQLPQAHEWCFQQTRKWLNKGRVVIVSNTFVRHWEMKRYMDYCMKKRIEVEIKVCHGAYQSIHDVPPATIEKMRRQWQE</sequence>
<evidence type="ECO:0000313" key="1">
    <source>
        <dbReference type="EMBL" id="ARP18364.1"/>
    </source>
</evidence>
<dbReference type="InterPro" id="IPR026302">
    <property type="entry name" value="NEDD4-bd_p2"/>
</dbReference>
<dbReference type="PANTHER" id="PTHR13308:SF40">
    <property type="entry name" value="NEDD4-BINDING PROTEIN 2-LIKE 1"/>
    <property type="match status" value="1"/>
</dbReference>
<reference evidence="1" key="1">
    <citation type="submission" date="2016-10" db="EMBL/GenBank/DDBJ databases">
        <title>The High Quality Genome of Vibrio alginolyticus K01M1.</title>
        <authorList>
            <person name="Wendling C."/>
            <person name="Chibani C.M."/>
            <person name="Hertel R."/>
            <person name="Sproer C."/>
            <person name="Bunk B."/>
            <person name="Overmann J."/>
            <person name="Roth O."/>
            <person name="Liesegang H."/>
        </authorList>
    </citation>
    <scope>NUCLEOTIDE SEQUENCE</scope>
    <source>
        <strain evidence="1">K05K4</strain>
    </source>
</reference>
<protein>
    <recommendedName>
        <fullName evidence="2">Shikimate kinase</fullName>
    </recommendedName>
</protein>